<keyword evidence="1" id="KW-0472">Membrane</keyword>
<accession>A0A7C9NZC9</accession>
<protein>
    <submittedName>
        <fullName evidence="2">Phage holin family protein</fullName>
    </submittedName>
</protein>
<dbReference type="Pfam" id="PF07332">
    <property type="entry name" value="Phage_holin_3_6"/>
    <property type="match status" value="1"/>
</dbReference>
<dbReference type="Proteomes" id="UP000483432">
    <property type="component" value="Unassembled WGS sequence"/>
</dbReference>
<gene>
    <name evidence="2" type="ORF">GZ085_05935</name>
</gene>
<sequence length="130" mass="14247">MTEEPQAVSGGLFESLKTLSVSLLGIVHTRLDLLSNDVAEEREQLTSFLLLVLAAVGFLGLGIVLLVILIVVAFWETHRLEALAGLTGLFLMAGIGLGWYAMHRIRTKPRLFEASLTELSKDRQQLRSGS</sequence>
<dbReference type="AlphaFoldDB" id="A0A7C9NZC9"/>
<organism evidence="2 3">
    <name type="scientific">Sulfuriferula multivorans</name>
    <dbReference type="NCBI Taxonomy" id="1559896"/>
    <lineage>
        <taxon>Bacteria</taxon>
        <taxon>Pseudomonadati</taxon>
        <taxon>Pseudomonadota</taxon>
        <taxon>Betaproteobacteria</taxon>
        <taxon>Nitrosomonadales</taxon>
        <taxon>Sulfuricellaceae</taxon>
        <taxon>Sulfuriferula</taxon>
    </lineage>
</organism>
<comment type="caution">
    <text evidence="2">The sequence shown here is derived from an EMBL/GenBank/DDBJ whole genome shotgun (WGS) entry which is preliminary data.</text>
</comment>
<reference evidence="2 3" key="1">
    <citation type="submission" date="2019-09" db="EMBL/GenBank/DDBJ databases">
        <title>H2 Metabolism Revealed by Metagenomic Analysis in Subglacial Sediment of East Antarctica.</title>
        <authorList>
            <person name="Yang Z."/>
            <person name="Zhang Y."/>
            <person name="Lv Y."/>
            <person name="Yan W."/>
            <person name="Xiao X."/>
            <person name="Sun B."/>
            <person name="Ma H."/>
        </authorList>
    </citation>
    <scope>NUCLEOTIDE SEQUENCE [LARGE SCALE GENOMIC DNA]</scope>
    <source>
        <strain evidence="2">Bin2_2</strain>
    </source>
</reference>
<dbReference type="InterPro" id="IPR009937">
    <property type="entry name" value="Phage_holin_3_6"/>
</dbReference>
<keyword evidence="1" id="KW-0812">Transmembrane</keyword>
<dbReference type="EMBL" id="JAAFGW010000066">
    <property type="protein sequence ID" value="NDP47924.1"/>
    <property type="molecule type" value="Genomic_DNA"/>
</dbReference>
<evidence type="ECO:0000256" key="1">
    <source>
        <dbReference type="SAM" id="Phobius"/>
    </source>
</evidence>
<evidence type="ECO:0000313" key="3">
    <source>
        <dbReference type="Proteomes" id="UP000483432"/>
    </source>
</evidence>
<feature type="transmembrane region" description="Helical" evidence="1">
    <location>
        <begin position="81"/>
        <end position="102"/>
    </location>
</feature>
<proteinExistence type="predicted"/>
<feature type="transmembrane region" description="Helical" evidence="1">
    <location>
        <begin position="48"/>
        <end position="75"/>
    </location>
</feature>
<keyword evidence="1" id="KW-1133">Transmembrane helix</keyword>
<name>A0A7C9NZC9_9PROT</name>
<evidence type="ECO:0000313" key="2">
    <source>
        <dbReference type="EMBL" id="NDP47924.1"/>
    </source>
</evidence>